<keyword evidence="6 8" id="KW-1133">Transmembrane helix</keyword>
<dbReference type="FunCoup" id="A0A2P6MT06">
    <property type="interactions" value="665"/>
</dbReference>
<dbReference type="GO" id="GO:0006506">
    <property type="term" value="P:GPI anchor biosynthetic process"/>
    <property type="evidence" value="ECO:0007669"/>
    <property type="project" value="TreeGrafter"/>
</dbReference>
<dbReference type="EC" id="2.4.1.-" evidence="8"/>
<evidence type="ECO:0000256" key="5">
    <source>
        <dbReference type="ARBA" id="ARBA00022824"/>
    </source>
</evidence>
<comment type="caution">
    <text evidence="9">The sequence shown here is derived from an EMBL/GenBank/DDBJ whole genome shotgun (WGS) entry which is preliminary data.</text>
</comment>
<gene>
    <name evidence="9" type="ORF">PROFUN_09535</name>
</gene>
<evidence type="ECO:0000256" key="2">
    <source>
        <dbReference type="ARBA" id="ARBA00022676"/>
    </source>
</evidence>
<feature type="transmembrane region" description="Helical" evidence="8">
    <location>
        <begin position="324"/>
        <end position="341"/>
    </location>
</feature>
<dbReference type="InterPro" id="IPR005599">
    <property type="entry name" value="GPI_mannosylTrfase"/>
</dbReference>
<evidence type="ECO:0000313" key="10">
    <source>
        <dbReference type="Proteomes" id="UP000241769"/>
    </source>
</evidence>
<keyword evidence="10" id="KW-1185">Reference proteome</keyword>
<dbReference type="Proteomes" id="UP000241769">
    <property type="component" value="Unassembled WGS sequence"/>
</dbReference>
<evidence type="ECO:0000256" key="8">
    <source>
        <dbReference type="RuleBase" id="RU363075"/>
    </source>
</evidence>
<dbReference type="PANTHER" id="PTHR22760">
    <property type="entry name" value="GLYCOSYLTRANSFERASE"/>
    <property type="match status" value="1"/>
</dbReference>
<feature type="transmembrane region" description="Helical" evidence="8">
    <location>
        <begin position="242"/>
        <end position="260"/>
    </location>
</feature>
<dbReference type="OrthoDB" id="416834at2759"/>
<dbReference type="STRING" id="1890364.A0A2P6MT06"/>
<dbReference type="AlphaFoldDB" id="A0A2P6MT06"/>
<comment type="subcellular location">
    <subcellularLocation>
        <location evidence="1 8">Endoplasmic reticulum membrane</location>
        <topology evidence="1 8">Multi-pass membrane protein</topology>
    </subcellularLocation>
</comment>
<protein>
    <recommendedName>
        <fullName evidence="8">Mannosyltransferase</fullName>
        <ecNumber evidence="8">2.4.1.-</ecNumber>
    </recommendedName>
</protein>
<feature type="transmembrane region" description="Helical" evidence="8">
    <location>
        <begin position="296"/>
        <end position="317"/>
    </location>
</feature>
<evidence type="ECO:0000256" key="1">
    <source>
        <dbReference type="ARBA" id="ARBA00004477"/>
    </source>
</evidence>
<evidence type="ECO:0000256" key="7">
    <source>
        <dbReference type="ARBA" id="ARBA00023136"/>
    </source>
</evidence>
<feature type="transmembrane region" description="Helical" evidence="8">
    <location>
        <begin position="347"/>
        <end position="370"/>
    </location>
</feature>
<reference evidence="9 10" key="1">
    <citation type="journal article" date="2018" name="Genome Biol. Evol.">
        <title>Multiple Roots of Fruiting Body Formation in Amoebozoa.</title>
        <authorList>
            <person name="Hillmann F."/>
            <person name="Forbes G."/>
            <person name="Novohradska S."/>
            <person name="Ferling I."/>
            <person name="Riege K."/>
            <person name="Groth M."/>
            <person name="Westermann M."/>
            <person name="Marz M."/>
            <person name="Spaller T."/>
            <person name="Winckler T."/>
            <person name="Schaap P."/>
            <person name="Glockner G."/>
        </authorList>
    </citation>
    <scope>NUCLEOTIDE SEQUENCE [LARGE SCALE GENOMIC DNA]</scope>
    <source>
        <strain evidence="9 10">Jena</strain>
    </source>
</reference>
<feature type="transmembrane region" description="Helical" evidence="8">
    <location>
        <begin position="143"/>
        <end position="159"/>
    </location>
</feature>
<keyword evidence="7 8" id="KW-0472">Membrane</keyword>
<organism evidence="9 10">
    <name type="scientific">Planoprotostelium fungivorum</name>
    <dbReference type="NCBI Taxonomy" id="1890364"/>
    <lineage>
        <taxon>Eukaryota</taxon>
        <taxon>Amoebozoa</taxon>
        <taxon>Evosea</taxon>
        <taxon>Variosea</taxon>
        <taxon>Cavosteliida</taxon>
        <taxon>Cavosteliaceae</taxon>
        <taxon>Planoprotostelium</taxon>
    </lineage>
</organism>
<dbReference type="Pfam" id="PF03901">
    <property type="entry name" value="Glyco_transf_22"/>
    <property type="match status" value="1"/>
</dbReference>
<name>A0A2P6MT06_9EUKA</name>
<keyword evidence="5 8" id="KW-0256">Endoplasmic reticulum</keyword>
<evidence type="ECO:0000256" key="4">
    <source>
        <dbReference type="ARBA" id="ARBA00022692"/>
    </source>
</evidence>
<feature type="transmembrane region" description="Helical" evidence="8">
    <location>
        <begin position="205"/>
        <end position="230"/>
    </location>
</feature>
<dbReference type="GO" id="GO:0000026">
    <property type="term" value="F:alpha-1,2-mannosyltransferase activity"/>
    <property type="evidence" value="ECO:0007669"/>
    <property type="project" value="TreeGrafter"/>
</dbReference>
<dbReference type="PANTHER" id="PTHR22760:SF4">
    <property type="entry name" value="GPI MANNOSYLTRANSFERASE 3"/>
    <property type="match status" value="1"/>
</dbReference>
<dbReference type="InParanoid" id="A0A2P6MT06"/>
<feature type="transmembrane region" description="Helical" evidence="8">
    <location>
        <begin position="382"/>
        <end position="400"/>
    </location>
</feature>
<evidence type="ECO:0000256" key="6">
    <source>
        <dbReference type="ARBA" id="ARBA00022989"/>
    </source>
</evidence>
<keyword evidence="4 8" id="KW-0812">Transmembrane</keyword>
<sequence>MKLRRGPQEHKDEVFVGNRDLLKQESTSGYEKMKWLFLACLIFRWLNSIIVRTAFNPDEYWQSLEVAHDMVFGYGWRTWEWSEGIRSYIHPLIFSIPYYLLRATGLDSTQLIIVLPKLIQGTFTAICDVYVYKLSLRIFGHNVAEWTMFFWLTNWFVFYCMVRTFSNSLETVLTTVALSYWNWFPHIDSRSTSSSAGSTNMSLSLSLAALSVLIRPTSLILWVVLAVHQMLYSVTLKQRLHFVYQCLLVGSLSLFILVAIDSYCYGKFTFILYNFISFNLINDAGVLYGTHPWHWYITQGLPTILGGYLPFFLLGIIPSTRKNLMLFIMIIFSVIVLSQSSHKEFRFLLPLMPICFIISSLYASTQFGAFHVKRWSIQTKTIIGVTTSINLFMAIYFSLFHQSGAISAHRERMGRPIDVHFLMSCHSTPHQSYIHDETVRLMMLDCSPQFPFNPNQVDQTRQFDRDPASFVSHFYDPTKEDYAIVMEGQSRRLPDLIITFTRRKKD</sequence>
<accession>A0A2P6MT06</accession>
<dbReference type="GO" id="GO:0005789">
    <property type="term" value="C:endoplasmic reticulum membrane"/>
    <property type="evidence" value="ECO:0007669"/>
    <property type="project" value="UniProtKB-SubCell"/>
</dbReference>
<proteinExistence type="inferred from homology"/>
<keyword evidence="2 8" id="KW-0328">Glycosyltransferase</keyword>
<evidence type="ECO:0000256" key="3">
    <source>
        <dbReference type="ARBA" id="ARBA00022679"/>
    </source>
</evidence>
<evidence type="ECO:0000313" key="9">
    <source>
        <dbReference type="EMBL" id="PRP74835.1"/>
    </source>
</evidence>
<dbReference type="EMBL" id="MDYQ01000439">
    <property type="protein sequence ID" value="PRP74835.1"/>
    <property type="molecule type" value="Genomic_DNA"/>
</dbReference>
<comment type="similarity">
    <text evidence="8">Belongs to the glycosyltransferase 22 family.</text>
</comment>
<keyword evidence="3" id="KW-0808">Transferase</keyword>